<dbReference type="EMBL" id="CALNXJ010000051">
    <property type="protein sequence ID" value="CAH3152612.1"/>
    <property type="molecule type" value="Genomic_DNA"/>
</dbReference>
<comment type="subcellular location">
    <subcellularLocation>
        <location evidence="1">Membrane</location>
        <topology evidence="1">Multi-pass membrane protein</topology>
    </subcellularLocation>
</comment>
<dbReference type="AlphaFoldDB" id="A0AAU9XPG4"/>
<evidence type="ECO:0000256" key="2">
    <source>
        <dbReference type="ARBA" id="ARBA00022553"/>
    </source>
</evidence>
<feature type="region of interest" description="Disordered" evidence="7">
    <location>
        <begin position="53"/>
        <end position="82"/>
    </location>
</feature>
<feature type="non-terminal residue" evidence="10">
    <location>
        <position position="1"/>
    </location>
</feature>
<dbReference type="InterPro" id="IPR059081">
    <property type="entry name" value="PRRT3-4"/>
</dbReference>
<sequence length="497" mass="56325">LKDEESSLKAQLLSLNKQFQLLVKSAAEIYPEVLDEEFPKKAAARQRNRLLHRPFKSPDSDTGKAVGATRSPSFTRGSYKSQESPLRRPVFDLKRFPRRYIRLTSEEAAAQIQEQFEKSQDHTMPSAEPETVTIAKAGAEPWPEMSAPPNPEPLPDWDLALRDWKYLWELHYIGFGVLFFGVAVFSCICVVKIKHRARGMTLANYFLAVCLMLMTFSVSRTLYLFLDPYESHTVLDLPVLLSRIIFAIGYPCLTSALSLIHFAFLEVNKLRLISRRLQNVKFLVSVIASHFVIVLVVYLVITLAPKLARLLILCQTVLISWWFILAACFLYSGWKVNWESQITAKFFSTTVVKDRTASTLSSASLDPQSYSVTVEQAKTLSGDQNKPSKGAQKIARISGFVSLLAFLNVGAELYSLFSLYKLYDFEGENVVDHWPWWGYQTVSRILDFFLCLVIAYVIFPSTQIEKTQKHSASYGVDSHTMRVNKNVEKTADGIDAV</sequence>
<feature type="transmembrane region" description="Helical" evidence="8">
    <location>
        <begin position="307"/>
        <end position="331"/>
    </location>
</feature>
<evidence type="ECO:0000256" key="7">
    <source>
        <dbReference type="SAM" id="MobiDB-lite"/>
    </source>
</evidence>
<evidence type="ECO:0000256" key="8">
    <source>
        <dbReference type="SAM" id="Phobius"/>
    </source>
</evidence>
<evidence type="ECO:0000313" key="10">
    <source>
        <dbReference type="EMBL" id="CAH3152612.1"/>
    </source>
</evidence>
<reference evidence="10 11" key="1">
    <citation type="submission" date="2022-05" db="EMBL/GenBank/DDBJ databases">
        <authorList>
            <consortium name="Genoscope - CEA"/>
            <person name="William W."/>
        </authorList>
    </citation>
    <scope>NUCLEOTIDE SEQUENCE [LARGE SCALE GENOMIC DNA]</scope>
</reference>
<evidence type="ECO:0000259" key="9">
    <source>
        <dbReference type="Pfam" id="PF25987"/>
    </source>
</evidence>
<evidence type="ECO:0000313" key="11">
    <source>
        <dbReference type="Proteomes" id="UP001159428"/>
    </source>
</evidence>
<keyword evidence="6 8" id="KW-0472">Membrane</keyword>
<keyword evidence="11" id="KW-1185">Reference proteome</keyword>
<dbReference type="PANTHER" id="PTHR35578">
    <property type="entry name" value="PROLINE-RICH TRANSMEMBRANE PROTEIN 4-RELATED"/>
    <property type="match status" value="1"/>
</dbReference>
<dbReference type="PANTHER" id="PTHR35578:SF6">
    <property type="entry name" value="PROLINE-RICH TRANSMEMBRANE PROTEIN 4"/>
    <property type="match status" value="1"/>
</dbReference>
<evidence type="ECO:0000256" key="3">
    <source>
        <dbReference type="ARBA" id="ARBA00022692"/>
    </source>
</evidence>
<dbReference type="Pfam" id="PF25987">
    <property type="entry name" value="PRRT3"/>
    <property type="match status" value="1"/>
</dbReference>
<protein>
    <recommendedName>
        <fullName evidence="9">Proline-rich transmembrane protein 3/4 domain-containing protein</fullName>
    </recommendedName>
</protein>
<feature type="transmembrane region" description="Helical" evidence="8">
    <location>
        <begin position="203"/>
        <end position="224"/>
    </location>
</feature>
<gene>
    <name evidence="10" type="ORF">PMEA_00026755</name>
</gene>
<proteinExistence type="predicted"/>
<comment type="caution">
    <text evidence="10">The sequence shown here is derived from an EMBL/GenBank/DDBJ whole genome shotgun (WGS) entry which is preliminary data.</text>
</comment>
<feature type="transmembrane region" description="Helical" evidence="8">
    <location>
        <begin position="437"/>
        <end position="459"/>
    </location>
</feature>
<feature type="transmembrane region" description="Helical" evidence="8">
    <location>
        <begin position="279"/>
        <end position="301"/>
    </location>
</feature>
<name>A0AAU9XPG4_9CNID</name>
<keyword evidence="2" id="KW-0597">Phosphoprotein</keyword>
<feature type="transmembrane region" description="Helical" evidence="8">
    <location>
        <begin position="170"/>
        <end position="191"/>
    </location>
</feature>
<organism evidence="10 11">
    <name type="scientific">Pocillopora meandrina</name>
    <dbReference type="NCBI Taxonomy" id="46732"/>
    <lineage>
        <taxon>Eukaryota</taxon>
        <taxon>Metazoa</taxon>
        <taxon>Cnidaria</taxon>
        <taxon>Anthozoa</taxon>
        <taxon>Hexacorallia</taxon>
        <taxon>Scleractinia</taxon>
        <taxon>Astrocoeniina</taxon>
        <taxon>Pocilloporidae</taxon>
        <taxon>Pocillopora</taxon>
    </lineage>
</organism>
<evidence type="ECO:0000256" key="5">
    <source>
        <dbReference type="ARBA" id="ARBA00022989"/>
    </source>
</evidence>
<evidence type="ECO:0000256" key="6">
    <source>
        <dbReference type="ARBA" id="ARBA00023136"/>
    </source>
</evidence>
<keyword evidence="5 8" id="KW-1133">Transmembrane helix</keyword>
<dbReference type="InterPro" id="IPR052836">
    <property type="entry name" value="PRRT_domain-containing"/>
</dbReference>
<keyword evidence="3 8" id="KW-0812">Transmembrane</keyword>
<dbReference type="Proteomes" id="UP001159428">
    <property type="component" value="Unassembled WGS sequence"/>
</dbReference>
<evidence type="ECO:0000256" key="1">
    <source>
        <dbReference type="ARBA" id="ARBA00004141"/>
    </source>
</evidence>
<feature type="transmembrane region" description="Helical" evidence="8">
    <location>
        <begin position="244"/>
        <end position="267"/>
    </location>
</feature>
<evidence type="ECO:0000256" key="4">
    <source>
        <dbReference type="ARBA" id="ARBA00022729"/>
    </source>
</evidence>
<accession>A0AAU9XPG4</accession>
<feature type="transmembrane region" description="Helical" evidence="8">
    <location>
        <begin position="394"/>
        <end position="417"/>
    </location>
</feature>
<feature type="domain" description="Proline-rich transmembrane protein 3/4" evidence="9">
    <location>
        <begin position="148"/>
        <end position="470"/>
    </location>
</feature>
<keyword evidence="4" id="KW-0732">Signal</keyword>
<feature type="compositionally biased region" description="Polar residues" evidence="7">
    <location>
        <begin position="70"/>
        <end position="82"/>
    </location>
</feature>